<dbReference type="SUPFAM" id="SSF49899">
    <property type="entry name" value="Concanavalin A-like lectins/glucanases"/>
    <property type="match status" value="1"/>
</dbReference>
<dbReference type="InterPro" id="IPR041542">
    <property type="entry name" value="GH43_C2"/>
</dbReference>
<dbReference type="SUPFAM" id="SSF75005">
    <property type="entry name" value="Arabinanase/levansucrase/invertase"/>
    <property type="match status" value="1"/>
</dbReference>
<reference evidence="6 7" key="1">
    <citation type="submission" date="2020-01" db="EMBL/GenBank/DDBJ databases">
        <title>Polyphasic characterisation and genomic insights into a novel alkali tolerant bacterium VR-M41.</title>
        <authorList>
            <person name="Vemuluri V.R."/>
        </authorList>
    </citation>
    <scope>NUCLEOTIDE SEQUENCE [LARGE SCALE GENOMIC DNA]</scope>
    <source>
        <strain evidence="6 7">VR-M41</strain>
    </source>
</reference>
<name>A0ABX0EZY9_9BACL</name>
<evidence type="ECO:0000256" key="4">
    <source>
        <dbReference type="RuleBase" id="RU361187"/>
    </source>
</evidence>
<dbReference type="Gene3D" id="2.60.120.200">
    <property type="match status" value="1"/>
</dbReference>
<dbReference type="Gene3D" id="2.115.10.20">
    <property type="entry name" value="Glycosyl hydrolase domain, family 43"/>
    <property type="match status" value="1"/>
</dbReference>
<dbReference type="InterPro" id="IPR023296">
    <property type="entry name" value="Glyco_hydro_beta-prop_sf"/>
</dbReference>
<gene>
    <name evidence="6" type="ORF">GYN08_03225</name>
</gene>
<keyword evidence="7" id="KW-1185">Reference proteome</keyword>
<dbReference type="Pfam" id="PF17851">
    <property type="entry name" value="GH43_C2"/>
    <property type="match status" value="1"/>
</dbReference>
<evidence type="ECO:0000313" key="7">
    <source>
        <dbReference type="Proteomes" id="UP000800303"/>
    </source>
</evidence>
<dbReference type="GO" id="GO:0016787">
    <property type="term" value="F:hydrolase activity"/>
    <property type="evidence" value="ECO:0007669"/>
    <property type="project" value="UniProtKB-KW"/>
</dbReference>
<keyword evidence="3 4" id="KW-0326">Glycosidase</keyword>
<dbReference type="PANTHER" id="PTHR42812:SF12">
    <property type="entry name" value="BETA-XYLOSIDASE-RELATED"/>
    <property type="match status" value="1"/>
</dbReference>
<dbReference type="InterPro" id="IPR006710">
    <property type="entry name" value="Glyco_hydro_43"/>
</dbReference>
<evidence type="ECO:0000256" key="2">
    <source>
        <dbReference type="ARBA" id="ARBA00022801"/>
    </source>
</evidence>
<accession>A0ABX0EZY9</accession>
<dbReference type="Pfam" id="PF04616">
    <property type="entry name" value="Glyco_hydro_43"/>
    <property type="match status" value="1"/>
</dbReference>
<evidence type="ECO:0000313" key="6">
    <source>
        <dbReference type="EMBL" id="NGZ74316.1"/>
    </source>
</evidence>
<dbReference type="InterPro" id="IPR051795">
    <property type="entry name" value="Glycosyl_Hydrlase_43"/>
</dbReference>
<comment type="caution">
    <text evidence="6">The sequence shown here is derived from an EMBL/GenBank/DDBJ whole genome shotgun (WGS) entry which is preliminary data.</text>
</comment>
<dbReference type="RefSeq" id="WP_166272419.1">
    <property type="nucleotide sequence ID" value="NZ_JAAFGS010000001.1"/>
</dbReference>
<evidence type="ECO:0000259" key="5">
    <source>
        <dbReference type="Pfam" id="PF17851"/>
    </source>
</evidence>
<proteinExistence type="inferred from homology"/>
<dbReference type="InterPro" id="IPR013320">
    <property type="entry name" value="ConA-like_dom_sf"/>
</dbReference>
<sequence length="540" mass="60230">MNRNASRAELESPAVRIENPVLRGFNPDPCMIRVKETYYIAVSSFEWLPGIRIYESRDLTEWSHRTDVLAGQAELAGNPRDCSIWAPQLSFADDLFYLIYTDVKSTRRPFKDVRNYLITAPSIDGPWSEPIYLNGVGFDPSLFHDEDGRKWLLNVLWDHRIPEGNKSAGIAIQQYDPERRRLTGRPVKIFGGTELRKTEAPHLYRHNGLYYLVTAEGGTGAGHAVTVARSRNLLGPYEVDPRNPMLTSSDRPDWPLQCAGHASLVQTPGGDWVIAHLCTRPVEGKYAILGRETALQRVEWDEEGWLRLAAGGHTPQPAFEVPAEYANRPEGFRQPAAAAGRFEDDFAGSDLGRGWNSPRILPGGGWCSLTARPGYLRITSGESPQSLFRHHLLAVRQTDFAFRAETSVEYRPDSFMQMAGLMLYLSESKYLYACVTADEEAGRVLSVMRGDGEAFEFLPQPVSVDGAGEIGLAVEVDGAEARFCYRGAADKDWRELGASYRIGFLSGGFTGCFVGICVHDLERLHGSFADFGFFRYLGRS</sequence>
<dbReference type="EMBL" id="JAAFGS010000001">
    <property type="protein sequence ID" value="NGZ74316.1"/>
    <property type="molecule type" value="Genomic_DNA"/>
</dbReference>
<dbReference type="PANTHER" id="PTHR42812">
    <property type="entry name" value="BETA-XYLOSIDASE"/>
    <property type="match status" value="1"/>
</dbReference>
<feature type="domain" description="Beta-xylosidase C-terminal Concanavalin A-like" evidence="5">
    <location>
        <begin position="344"/>
        <end position="536"/>
    </location>
</feature>
<evidence type="ECO:0000256" key="3">
    <source>
        <dbReference type="ARBA" id="ARBA00023295"/>
    </source>
</evidence>
<dbReference type="CDD" id="cd09000">
    <property type="entry name" value="GH43_SXA-like"/>
    <property type="match status" value="1"/>
</dbReference>
<comment type="similarity">
    <text evidence="1 4">Belongs to the glycosyl hydrolase 43 family.</text>
</comment>
<dbReference type="Proteomes" id="UP000800303">
    <property type="component" value="Unassembled WGS sequence"/>
</dbReference>
<keyword evidence="2 4" id="KW-0378">Hydrolase</keyword>
<organism evidence="6 7">
    <name type="scientific">Saccharibacillus alkalitolerans</name>
    <dbReference type="NCBI Taxonomy" id="2705290"/>
    <lineage>
        <taxon>Bacteria</taxon>
        <taxon>Bacillati</taxon>
        <taxon>Bacillota</taxon>
        <taxon>Bacilli</taxon>
        <taxon>Bacillales</taxon>
        <taxon>Paenibacillaceae</taxon>
        <taxon>Saccharibacillus</taxon>
    </lineage>
</organism>
<protein>
    <submittedName>
        <fullName evidence="6">Glycoside hydrolase family 43 protein</fullName>
    </submittedName>
</protein>
<evidence type="ECO:0000256" key="1">
    <source>
        <dbReference type="ARBA" id="ARBA00009865"/>
    </source>
</evidence>